<feature type="signal peptide" evidence="1">
    <location>
        <begin position="1"/>
        <end position="19"/>
    </location>
</feature>
<dbReference type="InterPro" id="IPR012347">
    <property type="entry name" value="Ferritin-like"/>
</dbReference>
<keyword evidence="4" id="KW-1185">Reference proteome</keyword>
<dbReference type="RefSeq" id="WP_345117068.1">
    <property type="nucleotide sequence ID" value="NZ_BAABDH010000109.1"/>
</dbReference>
<dbReference type="InterPro" id="IPR005183">
    <property type="entry name" value="DUF305_CopM-like"/>
</dbReference>
<dbReference type="Proteomes" id="UP001499909">
    <property type="component" value="Unassembled WGS sequence"/>
</dbReference>
<evidence type="ECO:0000259" key="2">
    <source>
        <dbReference type="Pfam" id="PF03713"/>
    </source>
</evidence>
<dbReference type="EMBL" id="BAABDH010000109">
    <property type="protein sequence ID" value="GAA3951068.1"/>
    <property type="molecule type" value="Genomic_DNA"/>
</dbReference>
<sequence length="236" mass="24627">MKKLVFFLAVLGSATGLLTACNGDPAAGSTATTEPAGGDVAGMNHSRTNPAPGAGGLMNVRSTMLQDMEAVKPTGNADSDFAHVMMAHHRGAVALSALELRHGQDAGLRALARKISTDQKKELQALKASAARLNGAPATSPSAAAPDPFTSLMKSSLERMMNLGLPGGSIDADYALLMVAHHQSAIDLAKAELAYGRDAKLREMAQQLIDTRQNELQQFEQWPASSASKPTARPAG</sequence>
<keyword evidence="1" id="KW-0732">Signal</keyword>
<evidence type="ECO:0000256" key="1">
    <source>
        <dbReference type="SAM" id="SignalP"/>
    </source>
</evidence>
<reference evidence="4" key="1">
    <citation type="journal article" date="2019" name="Int. J. Syst. Evol. Microbiol.">
        <title>The Global Catalogue of Microorganisms (GCM) 10K type strain sequencing project: providing services to taxonomists for standard genome sequencing and annotation.</title>
        <authorList>
            <consortium name="The Broad Institute Genomics Platform"/>
            <consortium name="The Broad Institute Genome Sequencing Center for Infectious Disease"/>
            <person name="Wu L."/>
            <person name="Ma J."/>
        </authorList>
    </citation>
    <scope>NUCLEOTIDE SEQUENCE [LARGE SCALE GENOMIC DNA]</scope>
    <source>
        <strain evidence="4">JCM 17214</strain>
    </source>
</reference>
<organism evidence="3 4">
    <name type="scientific">Hymenobacter algoricola</name>
    <dbReference type="NCBI Taxonomy" id="486267"/>
    <lineage>
        <taxon>Bacteria</taxon>
        <taxon>Pseudomonadati</taxon>
        <taxon>Bacteroidota</taxon>
        <taxon>Cytophagia</taxon>
        <taxon>Cytophagales</taxon>
        <taxon>Hymenobacteraceae</taxon>
        <taxon>Hymenobacter</taxon>
    </lineage>
</organism>
<protein>
    <submittedName>
        <fullName evidence="3">DUF305 domain-containing protein</fullName>
    </submittedName>
</protein>
<proteinExistence type="predicted"/>
<feature type="domain" description="DUF305" evidence="2">
    <location>
        <begin position="78"/>
        <end position="222"/>
    </location>
</feature>
<dbReference type="PANTHER" id="PTHR36933:SF1">
    <property type="entry name" value="SLL0788 PROTEIN"/>
    <property type="match status" value="1"/>
</dbReference>
<dbReference type="Gene3D" id="1.20.1260.10">
    <property type="match status" value="2"/>
</dbReference>
<gene>
    <name evidence="3" type="ORF">GCM10022406_36140</name>
</gene>
<evidence type="ECO:0000313" key="4">
    <source>
        <dbReference type="Proteomes" id="UP001499909"/>
    </source>
</evidence>
<dbReference type="Pfam" id="PF03713">
    <property type="entry name" value="DUF305"/>
    <property type="match status" value="1"/>
</dbReference>
<comment type="caution">
    <text evidence="3">The sequence shown here is derived from an EMBL/GenBank/DDBJ whole genome shotgun (WGS) entry which is preliminary data.</text>
</comment>
<dbReference type="PROSITE" id="PS51257">
    <property type="entry name" value="PROKAR_LIPOPROTEIN"/>
    <property type="match status" value="1"/>
</dbReference>
<feature type="chain" id="PRO_5046021283" evidence="1">
    <location>
        <begin position="20"/>
        <end position="236"/>
    </location>
</feature>
<name>A0ABP7NNR3_9BACT</name>
<dbReference type="PANTHER" id="PTHR36933">
    <property type="entry name" value="SLL0788 PROTEIN"/>
    <property type="match status" value="1"/>
</dbReference>
<evidence type="ECO:0000313" key="3">
    <source>
        <dbReference type="EMBL" id="GAA3951068.1"/>
    </source>
</evidence>
<accession>A0ABP7NNR3</accession>